<dbReference type="InterPro" id="IPR013784">
    <property type="entry name" value="Carb-bd-like_fold"/>
</dbReference>
<gene>
    <name evidence="8" type="ORF">AAG570_003595</name>
</gene>
<feature type="region of interest" description="Disordered" evidence="2">
    <location>
        <begin position="982"/>
        <end position="1010"/>
    </location>
</feature>
<feature type="domain" description="NOMO third transthyretin-like" evidence="6">
    <location>
        <begin position="33"/>
        <end position="145"/>
    </location>
</feature>
<accession>A0ABD0Y464</accession>
<dbReference type="Pfam" id="PF13620">
    <property type="entry name" value="CarboxypepD_reg"/>
    <property type="match status" value="1"/>
</dbReference>
<feature type="domain" description="NOMO C-terminal transthyretin-like" evidence="5">
    <location>
        <begin position="827"/>
        <end position="930"/>
    </location>
</feature>
<sequence length="1010" mass="108959">WKISKSFTHVHVGRGNGEVPLGSLSIPGYDVSGTVTSDSQAITGVSFVLFSKLNQSVNIVGCHKDPLPGFSGAGIEGLKEAVPLCHVTSDLLGKFVFPQVPPGDYILVPYYTTGTGRSTKFDVHPRVLHFSVGHGSLKLSTPFQVKGFTVSGKVLWSTGGKPIADASVLIDGRIVAKTGPDGVYHLESMRAGNYKLKIEAPGVEFTVSDVKVTATTLPDMVPTKYRLCGKLMPPIEGVKVALVQTTNGVDSTPVISTTDSRGSYCVFLNKGSYKVSVQLIESLKRKGLQFSPALRTVEVSDSTVDNVDFSQLKCTVKGKIECLSSVCPLITVNLKPKIQGPTLQTIAKGGVYEFKEVIPGEYDVFIEPGLGWCWAKESQSLNVISEITEAPTFAQSGFTVTIISSHTTKVVYYQPSKPNVRNDLIVSPGSTHVCVPSSGPYIFEPEGCHGYKDKKIHWVTGPVTLTAVTHANTIAIQTTHAVDDLVVNVVPSEESGSSPVKMVPKLKKSPDQLRYELTLQLAEGEKVTLVPSASLLLFSPLTTELRGGSDCVNFAEPLFNAEKGHVVSGKVTTGSKNGLGDVLISVVDQHGSVISTQQTSPDGTYKFSPLRIMTNYKVIAEKEGYILTALSREGDFSAHKLAEIVVSVKDKADSQPLQSVLLSLSGGESYRRNAQTNVNGTMSFLSLSPGEYFLRPMMKEYRFIPANKIIEVKEGATVEVELRGERVAFSGFGQVTSLNGEGESGVVVEAIGVGNCSILQEEATSGPTGHFRIRGLQPYCEYNVQVKQALEINQHIQQNSSPDLISIKVSSADVEGLRLYALRPIIRTDITVYVVPDHPEDLKTLRVKLCREEAPDTAVYVVKLSDYKPTAGGYALSTVILTLPPVPADGRGYIVKLESSLSQSTHAYTLRPVHFKADSPLRLVRLGFSPRAKASEPELSQPSYLAVPLIVLALLSYYHRNSLSTFAAVIMQARIGAPVPRNGVGGASDDSGSETFLDPVPKRKTKSRKT</sequence>
<comment type="caution">
    <text evidence="8">The sequence shown here is derived from an EMBL/GenBank/DDBJ whole genome shotgun (WGS) entry which is preliminary data.</text>
</comment>
<dbReference type="SUPFAM" id="SSF49478">
    <property type="entry name" value="Cna protein B-type domain"/>
    <property type="match status" value="1"/>
</dbReference>
<keyword evidence="1" id="KW-0732">Signal</keyword>
<evidence type="ECO:0000259" key="4">
    <source>
        <dbReference type="Pfam" id="PF23141"/>
    </source>
</evidence>
<dbReference type="InterPro" id="IPR055073">
    <property type="entry name" value="NOMO1-like_9th"/>
</dbReference>
<dbReference type="InterPro" id="IPR056191">
    <property type="entry name" value="NOMO_12th"/>
</dbReference>
<evidence type="ECO:0000256" key="1">
    <source>
        <dbReference type="ARBA" id="ARBA00022729"/>
    </source>
</evidence>
<protein>
    <recommendedName>
        <fullName evidence="10">Carbohydrate-binding-like fold protein</fullName>
    </recommendedName>
</protein>
<dbReference type="InterPro" id="IPR051417">
    <property type="entry name" value="SDr/BOS_complex"/>
</dbReference>
<dbReference type="InterPro" id="IPR056189">
    <property type="entry name" value="NOMO_3rd"/>
</dbReference>
<feature type="non-terminal residue" evidence="8">
    <location>
        <position position="1"/>
    </location>
</feature>
<evidence type="ECO:0000313" key="9">
    <source>
        <dbReference type="Proteomes" id="UP001558652"/>
    </source>
</evidence>
<evidence type="ECO:0008006" key="10">
    <source>
        <dbReference type="Google" id="ProtNLM"/>
    </source>
</evidence>
<dbReference type="EMBL" id="JBFDAA010000014">
    <property type="protein sequence ID" value="KAL1122190.1"/>
    <property type="molecule type" value="Genomic_DNA"/>
</dbReference>
<evidence type="ECO:0000259" key="5">
    <source>
        <dbReference type="Pfam" id="PF23192"/>
    </source>
</evidence>
<evidence type="ECO:0000259" key="6">
    <source>
        <dbReference type="Pfam" id="PF23193"/>
    </source>
</evidence>
<dbReference type="Pfam" id="PF23141">
    <property type="entry name" value="Ig_NOMO"/>
    <property type="match status" value="1"/>
</dbReference>
<feature type="domain" description="NOMO seventh transthyretin-like" evidence="4">
    <location>
        <begin position="400"/>
        <end position="465"/>
    </location>
</feature>
<dbReference type="InterPro" id="IPR056319">
    <property type="entry name" value="NOMO_7th"/>
</dbReference>
<evidence type="ECO:0000256" key="2">
    <source>
        <dbReference type="SAM" id="MobiDB-lite"/>
    </source>
</evidence>
<dbReference type="Gene3D" id="2.60.40.1120">
    <property type="entry name" value="Carboxypeptidase-like, regulatory domain"/>
    <property type="match status" value="1"/>
</dbReference>
<dbReference type="AlphaFoldDB" id="A0ABD0Y464"/>
<proteinExistence type="predicted"/>
<keyword evidence="9" id="KW-1185">Reference proteome</keyword>
<dbReference type="PANTHER" id="PTHR23303">
    <property type="entry name" value="CARBOXYPEPTIDASE REGULATORY REGION-CONTAINING"/>
    <property type="match status" value="1"/>
</dbReference>
<organism evidence="8 9">
    <name type="scientific">Ranatra chinensis</name>
    <dbReference type="NCBI Taxonomy" id="642074"/>
    <lineage>
        <taxon>Eukaryota</taxon>
        <taxon>Metazoa</taxon>
        <taxon>Ecdysozoa</taxon>
        <taxon>Arthropoda</taxon>
        <taxon>Hexapoda</taxon>
        <taxon>Insecta</taxon>
        <taxon>Pterygota</taxon>
        <taxon>Neoptera</taxon>
        <taxon>Paraneoptera</taxon>
        <taxon>Hemiptera</taxon>
        <taxon>Heteroptera</taxon>
        <taxon>Panheteroptera</taxon>
        <taxon>Nepomorpha</taxon>
        <taxon>Nepidae</taxon>
        <taxon>Ranatrinae</taxon>
        <taxon>Ranatra</taxon>
    </lineage>
</organism>
<reference evidence="8 9" key="1">
    <citation type="submission" date="2024-07" db="EMBL/GenBank/DDBJ databases">
        <title>Chromosome-level genome assembly of the water stick insect Ranatra chinensis (Heteroptera: Nepidae).</title>
        <authorList>
            <person name="Liu X."/>
        </authorList>
    </citation>
    <scope>NUCLEOTIDE SEQUENCE [LARGE SCALE GENOMIC DNA]</scope>
    <source>
        <strain evidence="8">Cailab_2021Rc</strain>
        <tissue evidence="8">Muscle</tissue>
    </source>
</reference>
<evidence type="ECO:0000259" key="3">
    <source>
        <dbReference type="Pfam" id="PF22902"/>
    </source>
</evidence>
<evidence type="ECO:0000259" key="7">
    <source>
        <dbReference type="Pfam" id="PF23194"/>
    </source>
</evidence>
<name>A0ABD0Y464_9HEMI</name>
<feature type="domain" description="NOMO fifth transthyretin-like" evidence="7">
    <location>
        <begin position="239"/>
        <end position="309"/>
    </location>
</feature>
<dbReference type="PANTHER" id="PTHR23303:SF14">
    <property type="entry name" value="BOS COMPLEX SUBUNIT NOMO1-RELATED"/>
    <property type="match status" value="1"/>
</dbReference>
<dbReference type="Pfam" id="PF22902">
    <property type="entry name" value="NOMO1-like_9th"/>
    <property type="match status" value="1"/>
</dbReference>
<dbReference type="Pfam" id="PF23194">
    <property type="entry name" value="NOMO_5th"/>
    <property type="match status" value="1"/>
</dbReference>
<dbReference type="Pfam" id="PF23192">
    <property type="entry name" value="NOMO_12th"/>
    <property type="match status" value="1"/>
</dbReference>
<dbReference type="SUPFAM" id="SSF49452">
    <property type="entry name" value="Starch-binding domain-like"/>
    <property type="match status" value="2"/>
</dbReference>
<evidence type="ECO:0000313" key="8">
    <source>
        <dbReference type="EMBL" id="KAL1122190.1"/>
    </source>
</evidence>
<feature type="domain" description="NOMO-like ninth beta-sandwich" evidence="3">
    <location>
        <begin position="564"/>
        <end position="638"/>
    </location>
</feature>
<dbReference type="InterPro" id="IPR056190">
    <property type="entry name" value="NOMO_5th"/>
</dbReference>
<dbReference type="Proteomes" id="UP001558652">
    <property type="component" value="Unassembled WGS sequence"/>
</dbReference>
<dbReference type="Pfam" id="PF23193">
    <property type="entry name" value="NOMO_3rd"/>
    <property type="match status" value="1"/>
</dbReference>